<dbReference type="InterPro" id="IPR033469">
    <property type="entry name" value="CYTH-like_dom_sf"/>
</dbReference>
<dbReference type="Gene3D" id="2.40.320.10">
    <property type="entry name" value="Hypothetical Protein Pfu-838710-001"/>
    <property type="match status" value="1"/>
</dbReference>
<keyword evidence="3" id="KW-1185">Reference proteome</keyword>
<dbReference type="Pfam" id="PF01928">
    <property type="entry name" value="CYTH"/>
    <property type="match status" value="1"/>
</dbReference>
<dbReference type="Proteomes" id="UP000067683">
    <property type="component" value="Chromosome"/>
</dbReference>
<dbReference type="SUPFAM" id="SSF55154">
    <property type="entry name" value="CYTH-like phosphatases"/>
    <property type="match status" value="1"/>
</dbReference>
<dbReference type="KEGG" id="prt:AUC31_16445"/>
<organism evidence="2 3">
    <name type="scientific">Planococcus rifietoensis</name>
    <dbReference type="NCBI Taxonomy" id="200991"/>
    <lineage>
        <taxon>Bacteria</taxon>
        <taxon>Bacillati</taxon>
        <taxon>Bacillota</taxon>
        <taxon>Bacilli</taxon>
        <taxon>Bacillales</taxon>
        <taxon>Caryophanaceae</taxon>
        <taxon>Planococcus</taxon>
    </lineage>
</organism>
<evidence type="ECO:0000313" key="2">
    <source>
        <dbReference type="EMBL" id="ALS76702.1"/>
    </source>
</evidence>
<sequence>MTKELEIEFKNMLTKEEYSKLLAEQNTSPISQTNHYFDTSDFQLRDQKAALRLRSIGSHFECTLKTPAASGNYETTDSLDEQQASAILDFGQFDAPEVSAELERLGVSPSDLVLIGSLTTHRVESAYEGGLLVLDHSEYLGVEDYELEYEVTDEAAGKRSFLSLLEEKCIPVRPADKKIARFMKAASKH</sequence>
<dbReference type="InterPro" id="IPR023577">
    <property type="entry name" value="CYTH_domain"/>
</dbReference>
<accession>A0A0U2YYQ6</accession>
<dbReference type="AlphaFoldDB" id="A0A0U2YYQ6"/>
<dbReference type="OrthoDB" id="384378at2"/>
<dbReference type="SMART" id="SM01118">
    <property type="entry name" value="CYTH"/>
    <property type="match status" value="1"/>
</dbReference>
<dbReference type="InterPro" id="IPR009195">
    <property type="entry name" value="Uncharacterised_YjbK"/>
</dbReference>
<evidence type="ECO:0000313" key="3">
    <source>
        <dbReference type="Proteomes" id="UP000067683"/>
    </source>
</evidence>
<dbReference type="STRING" id="200991.AUC31_16445"/>
<dbReference type="RefSeq" id="WP_058383403.1">
    <property type="nucleotide sequence ID" value="NZ_CP013659.2"/>
</dbReference>
<name>A0A0U2YYQ6_9BACL</name>
<evidence type="ECO:0000259" key="1">
    <source>
        <dbReference type="PROSITE" id="PS51707"/>
    </source>
</evidence>
<feature type="domain" description="CYTH" evidence="1">
    <location>
        <begin position="4"/>
        <end position="189"/>
    </location>
</feature>
<protein>
    <submittedName>
        <fullName evidence="2">Adenylate cyclase</fullName>
    </submittedName>
</protein>
<reference evidence="2" key="1">
    <citation type="submission" date="2016-01" db="EMBL/GenBank/DDBJ databases">
        <title>Complete genome of Planococcus rifietoensis type strain M8.</title>
        <authorList>
            <person name="See-Too W.S."/>
        </authorList>
    </citation>
    <scope>NUCLEOTIDE SEQUENCE [LARGE SCALE GENOMIC DNA]</scope>
    <source>
        <strain evidence="2">M8</strain>
    </source>
</reference>
<dbReference type="EMBL" id="CP013659">
    <property type="protein sequence ID" value="ALS76702.1"/>
    <property type="molecule type" value="Genomic_DNA"/>
</dbReference>
<dbReference type="PROSITE" id="PS51707">
    <property type="entry name" value="CYTH"/>
    <property type="match status" value="1"/>
</dbReference>
<gene>
    <name evidence="2" type="ORF">AUC31_16445</name>
</gene>
<proteinExistence type="predicted"/>
<dbReference type="CDD" id="cd07762">
    <property type="entry name" value="CYTH-like_Pase_1"/>
    <property type="match status" value="1"/>
</dbReference>
<dbReference type="PIRSF" id="PIRSF012526">
    <property type="entry name" value="CYTH_UCP012526"/>
    <property type="match status" value="1"/>
</dbReference>